<dbReference type="Gramene" id="TVU51007">
    <property type="protein sequence ID" value="TVU51007"/>
    <property type="gene ID" value="EJB05_02409"/>
</dbReference>
<evidence type="ECO:0000313" key="2">
    <source>
        <dbReference type="Proteomes" id="UP000324897"/>
    </source>
</evidence>
<accession>A0A5J9WSU7</accession>
<dbReference type="EMBL" id="RWGY01000002">
    <property type="protein sequence ID" value="TVU51007.1"/>
    <property type="molecule type" value="Genomic_DNA"/>
</dbReference>
<name>A0A5J9WSU7_9POAL</name>
<sequence>MWLCLRIDAAGVASAMGRRCGRGWEGDAEAMR</sequence>
<proteinExistence type="predicted"/>
<protein>
    <submittedName>
        <fullName evidence="1">Uncharacterized protein</fullName>
    </submittedName>
</protein>
<comment type="caution">
    <text evidence="1">The sequence shown here is derived from an EMBL/GenBank/DDBJ whole genome shotgun (WGS) entry which is preliminary data.</text>
</comment>
<dbReference type="AlphaFoldDB" id="A0A5J9WSU7"/>
<feature type="non-terminal residue" evidence="1">
    <location>
        <position position="32"/>
    </location>
</feature>
<gene>
    <name evidence="1" type="ORF">EJB05_02409</name>
</gene>
<reference evidence="1 2" key="1">
    <citation type="journal article" date="2019" name="Sci. Rep.">
        <title>A high-quality genome of Eragrostis curvula grass provides insights into Poaceae evolution and supports new strategies to enhance forage quality.</title>
        <authorList>
            <person name="Carballo J."/>
            <person name="Santos B.A.C.M."/>
            <person name="Zappacosta D."/>
            <person name="Garbus I."/>
            <person name="Selva J.P."/>
            <person name="Gallo C.A."/>
            <person name="Diaz A."/>
            <person name="Albertini E."/>
            <person name="Caccamo M."/>
            <person name="Echenique V."/>
        </authorList>
    </citation>
    <scope>NUCLEOTIDE SEQUENCE [LARGE SCALE GENOMIC DNA]</scope>
    <source>
        <strain evidence="2">cv. Victoria</strain>
        <tissue evidence="1">Leaf</tissue>
    </source>
</reference>
<evidence type="ECO:0000313" key="1">
    <source>
        <dbReference type="EMBL" id="TVU51007.1"/>
    </source>
</evidence>
<keyword evidence="2" id="KW-1185">Reference proteome</keyword>
<organism evidence="1 2">
    <name type="scientific">Eragrostis curvula</name>
    <name type="common">weeping love grass</name>
    <dbReference type="NCBI Taxonomy" id="38414"/>
    <lineage>
        <taxon>Eukaryota</taxon>
        <taxon>Viridiplantae</taxon>
        <taxon>Streptophyta</taxon>
        <taxon>Embryophyta</taxon>
        <taxon>Tracheophyta</taxon>
        <taxon>Spermatophyta</taxon>
        <taxon>Magnoliopsida</taxon>
        <taxon>Liliopsida</taxon>
        <taxon>Poales</taxon>
        <taxon>Poaceae</taxon>
        <taxon>PACMAD clade</taxon>
        <taxon>Chloridoideae</taxon>
        <taxon>Eragrostideae</taxon>
        <taxon>Eragrostidinae</taxon>
        <taxon>Eragrostis</taxon>
    </lineage>
</organism>
<dbReference type="Proteomes" id="UP000324897">
    <property type="component" value="Chromosome 6"/>
</dbReference>